<feature type="domain" description="Phosphofructokinase" evidence="9">
    <location>
        <begin position="31"/>
        <end position="344"/>
    </location>
</feature>
<comment type="function">
    <text evidence="2 8">Catalyzes the phosphorylation of D-fructose 6-phosphate, the first committing step of glycolysis. Uses inorganic phosphate (PPi) as phosphoryl donor instead of ATP like common ATP-dependent phosphofructokinases (ATP-PFKs), which renders the reaction reversible, and can thus function both in glycolysis and gluconeogenesis. Consistently, PPi-PFK can replace the enzymes of both the forward (ATP-PFK) and reverse (fructose-bisphosphatase (FBPase)) reactions.</text>
</comment>
<dbReference type="NCBIfam" id="NF010675">
    <property type="entry name" value="PRK14072.1"/>
    <property type="match status" value="1"/>
</dbReference>
<gene>
    <name evidence="8" type="primary">pfp</name>
    <name evidence="10" type="ORF">C7476_10764</name>
</gene>
<dbReference type="InterPro" id="IPR022953">
    <property type="entry name" value="ATP_PFK"/>
</dbReference>
<feature type="binding site" evidence="8">
    <location>
        <position position="132"/>
    </location>
    <ligand>
        <name>Mg(2+)</name>
        <dbReference type="ChEBI" id="CHEBI:18420"/>
        <note>catalytic</note>
    </ligand>
</feature>
<comment type="activity regulation">
    <text evidence="8">Non-allosteric.</text>
</comment>
<proteinExistence type="inferred from homology"/>
<evidence type="ECO:0000313" key="10">
    <source>
        <dbReference type="EMBL" id="RCW82654.1"/>
    </source>
</evidence>
<dbReference type="InterPro" id="IPR035966">
    <property type="entry name" value="PKF_sf"/>
</dbReference>
<dbReference type="PIRSF" id="PIRSF036483">
    <property type="entry name" value="PFK_XF0274"/>
    <property type="match status" value="1"/>
</dbReference>
<feature type="site" description="Important for catalytic activity; stabilizes the transition state when the phosphoryl donor is PPi" evidence="8">
    <location>
        <position position="156"/>
    </location>
</feature>
<feature type="binding site" evidence="8">
    <location>
        <begin position="317"/>
        <end position="320"/>
    </location>
    <ligand>
        <name>substrate</name>
    </ligand>
</feature>
<dbReference type="GO" id="GO:0005737">
    <property type="term" value="C:cytoplasm"/>
    <property type="evidence" value="ECO:0007669"/>
    <property type="project" value="UniProtKB-SubCell"/>
</dbReference>
<keyword evidence="8" id="KW-0963">Cytoplasm</keyword>
<dbReference type="Gene3D" id="3.40.50.450">
    <property type="match status" value="1"/>
</dbReference>
<dbReference type="GO" id="GO:0047334">
    <property type="term" value="F:diphosphate-fructose-6-phosphate 1-phosphotransferase activity"/>
    <property type="evidence" value="ECO:0007669"/>
    <property type="project" value="UniProtKB-EC"/>
</dbReference>
<comment type="cofactor">
    <cofactor evidence="1 8">
        <name>Mg(2+)</name>
        <dbReference type="ChEBI" id="CHEBI:18420"/>
    </cofactor>
</comment>
<evidence type="ECO:0000256" key="7">
    <source>
        <dbReference type="ARBA" id="ARBA00048072"/>
    </source>
</evidence>
<feature type="binding site" evidence="8">
    <location>
        <position position="258"/>
    </location>
    <ligand>
        <name>substrate</name>
    </ligand>
</feature>
<dbReference type="UniPathway" id="UPA00109">
    <property type="reaction ID" value="UER00182"/>
</dbReference>
<comment type="subunit">
    <text evidence="8">Homodimer.</text>
</comment>
<accession>A0A368YWT8</accession>
<dbReference type="PANTHER" id="PTHR45770">
    <property type="entry name" value="ATP-DEPENDENT 6-PHOSPHOFRUCTOKINASE 1"/>
    <property type="match status" value="1"/>
</dbReference>
<name>A0A368YWT8_9HYPH</name>
<dbReference type="InterPro" id="IPR011404">
    <property type="entry name" value="PPi-PFK"/>
</dbReference>
<evidence type="ECO:0000256" key="8">
    <source>
        <dbReference type="HAMAP-Rule" id="MF_01978"/>
    </source>
</evidence>
<comment type="pathway">
    <text evidence="8">Carbohydrate degradation; glycolysis; D-glyceraldehyde 3-phosphate and glycerone phosphate from D-glucose: step 3/4.</text>
</comment>
<evidence type="ECO:0000313" key="11">
    <source>
        <dbReference type="Proteomes" id="UP000253324"/>
    </source>
</evidence>
<evidence type="ECO:0000256" key="2">
    <source>
        <dbReference type="ARBA" id="ARBA00003138"/>
    </source>
</evidence>
<evidence type="ECO:0000256" key="5">
    <source>
        <dbReference type="ARBA" id="ARBA00022777"/>
    </source>
</evidence>
<dbReference type="GO" id="GO:0046872">
    <property type="term" value="F:metal ion binding"/>
    <property type="evidence" value="ECO:0007669"/>
    <property type="project" value="UniProtKB-KW"/>
</dbReference>
<evidence type="ECO:0000256" key="3">
    <source>
        <dbReference type="ARBA" id="ARBA00022679"/>
    </source>
</evidence>
<keyword evidence="3 8" id="KW-0808">Transferase</keyword>
<comment type="catalytic activity">
    <reaction evidence="7 8">
        <text>beta-D-fructose 6-phosphate + diphosphate = beta-D-fructose 1,6-bisphosphate + phosphate + H(+)</text>
        <dbReference type="Rhea" id="RHEA:13613"/>
        <dbReference type="ChEBI" id="CHEBI:15378"/>
        <dbReference type="ChEBI" id="CHEBI:32966"/>
        <dbReference type="ChEBI" id="CHEBI:33019"/>
        <dbReference type="ChEBI" id="CHEBI:43474"/>
        <dbReference type="ChEBI" id="CHEBI:57634"/>
        <dbReference type="EC" id="2.7.1.90"/>
    </reaction>
</comment>
<dbReference type="InterPro" id="IPR050929">
    <property type="entry name" value="PFKA"/>
</dbReference>
<dbReference type="SUPFAM" id="SSF53784">
    <property type="entry name" value="Phosphofructokinase"/>
    <property type="match status" value="1"/>
</dbReference>
<keyword evidence="4 8" id="KW-0479">Metal-binding</keyword>
<dbReference type="InterPro" id="IPR000023">
    <property type="entry name" value="Phosphofructokinase_dom"/>
</dbReference>
<dbReference type="Proteomes" id="UP000253324">
    <property type="component" value="Unassembled WGS sequence"/>
</dbReference>
<evidence type="ECO:0000256" key="6">
    <source>
        <dbReference type="ARBA" id="ARBA00022842"/>
    </source>
</evidence>
<protein>
    <recommendedName>
        <fullName evidence="8">Pyrophosphate--fructose 6-phosphate 1-phosphotransferase</fullName>
        <ecNumber evidence="8">2.7.1.90</ecNumber>
    </recommendedName>
    <alternativeName>
        <fullName evidence="8">6-phosphofructokinase, pyrophosphate dependent</fullName>
    </alternativeName>
    <alternativeName>
        <fullName evidence="8">PPi-dependent phosphofructokinase</fullName>
        <shortName evidence="8">PPi-PFK</shortName>
    </alternativeName>
    <alternativeName>
        <fullName evidence="8">Pyrophosphate-dependent 6-phosphofructose-1-kinase</fullName>
    </alternativeName>
</protein>
<evidence type="ECO:0000259" key="9">
    <source>
        <dbReference type="Pfam" id="PF00365"/>
    </source>
</evidence>
<dbReference type="PRINTS" id="PR00476">
    <property type="entry name" value="PHFRCTKINASE"/>
</dbReference>
<evidence type="ECO:0000256" key="1">
    <source>
        <dbReference type="ARBA" id="ARBA00001946"/>
    </source>
</evidence>
<dbReference type="AlphaFoldDB" id="A0A368YWT8"/>
<keyword evidence="11" id="KW-1185">Reference proteome</keyword>
<dbReference type="HAMAP" id="MF_01978">
    <property type="entry name" value="Phosphofructokinase_II_B2"/>
    <property type="match status" value="1"/>
</dbReference>
<comment type="caution">
    <text evidence="10">The sequence shown here is derived from an EMBL/GenBank/DDBJ whole genome shotgun (WGS) entry which is preliminary data.</text>
</comment>
<organism evidence="10 11">
    <name type="scientific">Phyllobacterium bourgognense</name>
    <dbReference type="NCBI Taxonomy" id="314236"/>
    <lineage>
        <taxon>Bacteria</taxon>
        <taxon>Pseudomonadati</taxon>
        <taxon>Pseudomonadota</taxon>
        <taxon>Alphaproteobacteria</taxon>
        <taxon>Hyphomicrobiales</taxon>
        <taxon>Phyllobacteriaceae</taxon>
        <taxon>Phyllobacterium</taxon>
    </lineage>
</organism>
<feature type="binding site" evidence="8">
    <location>
        <begin position="201"/>
        <end position="203"/>
    </location>
    <ligand>
        <name>substrate</name>
    </ligand>
</feature>
<keyword evidence="8" id="KW-0324">Glycolysis</keyword>
<keyword evidence="6 8" id="KW-0460">Magnesium</keyword>
<feature type="binding site" evidence="8">
    <location>
        <position position="37"/>
    </location>
    <ligand>
        <name>diphosphate</name>
        <dbReference type="ChEBI" id="CHEBI:33019"/>
    </ligand>
</feature>
<dbReference type="Gene3D" id="3.40.50.460">
    <property type="entry name" value="Phosphofructokinase domain"/>
    <property type="match status" value="1"/>
</dbReference>
<feature type="site" description="Important for catalytic activity and substrate specificity; stabilizes the transition state when the phosphoryl donor is PPi; prevents ATP from binding by mimicking the alpha-phosphate group of ATP" evidence="8">
    <location>
        <position position="133"/>
    </location>
</feature>
<reference evidence="10 11" key="1">
    <citation type="submission" date="2018-07" db="EMBL/GenBank/DDBJ databases">
        <title>Genomic Encyclopedia of Type Strains, Phase III (KMG-III): the genomes of soil and plant-associated and newly described type strains.</title>
        <authorList>
            <person name="Whitman W."/>
        </authorList>
    </citation>
    <scope>NUCLEOTIDE SEQUENCE [LARGE SCALE GENOMIC DNA]</scope>
    <source>
        <strain evidence="10 11">31-25a</strain>
    </source>
</reference>
<feature type="active site" description="Proton acceptor" evidence="8">
    <location>
        <position position="159"/>
    </location>
</feature>
<dbReference type="EC" id="2.7.1.90" evidence="8"/>
<evidence type="ECO:0000256" key="4">
    <source>
        <dbReference type="ARBA" id="ARBA00022723"/>
    </source>
</evidence>
<dbReference type="GO" id="GO:0003872">
    <property type="term" value="F:6-phosphofructokinase activity"/>
    <property type="evidence" value="ECO:0007669"/>
    <property type="project" value="UniProtKB-UniRule"/>
</dbReference>
<comment type="subcellular location">
    <subcellularLocation>
        <location evidence="8">Cytoplasm</location>
    </subcellularLocation>
</comment>
<keyword evidence="5 8" id="KW-0418">Kinase</keyword>
<dbReference type="GO" id="GO:0006002">
    <property type="term" value="P:fructose 6-phosphate metabolic process"/>
    <property type="evidence" value="ECO:0007669"/>
    <property type="project" value="InterPro"/>
</dbReference>
<sequence>MRPNIVIIRLTGQLASGNTQTERIDMTETFVIAQGGGPTAVINQTLAGAAIEIRKRHKGARVLGALHGVRGIRDGNFVDLSGLSEQELRRIAATPSAALGSTRDKPDAAYCEVILKGLHKAGATAFIYIGGNDTAGTQQILAEAAGKDIAFVHAPKTIDNDLVENDHTPGFISAAELVAGAFLSVDLDFRALPGIYVGIVMGRHAGFLTTAAAAWQLDEESGPHLLYVPERAFSPERFIDDVGEATSRHGRCIVAMSEGVTAEDGRSVVENLVPPDRLERDAHGNVRLSGGDLGMTIEELIRTGLPGARARVDTFGYLPRGNIATINETDAREAFEAGVFAVEAAARGGGSVALQYENGKTSPQLVPLANVAGKTKHLPDDFMLPDTNQISSQGRAYLERLLPRKFDPAKPFV</sequence>
<dbReference type="Pfam" id="PF00365">
    <property type="entry name" value="PFK"/>
    <property type="match status" value="1"/>
</dbReference>
<comment type="similarity">
    <text evidence="8">Belongs to the phosphofructokinase type A (PFKA) family. PPi-dependent PFK group II subfamily. Clade 'B2' sub-subfamily.</text>
</comment>
<feature type="binding site" evidence="8">
    <location>
        <begin position="157"/>
        <end position="159"/>
    </location>
    <ligand>
        <name>substrate</name>
    </ligand>
</feature>
<dbReference type="EMBL" id="QPJM01000007">
    <property type="protein sequence ID" value="RCW82654.1"/>
    <property type="molecule type" value="Genomic_DNA"/>
</dbReference>